<dbReference type="InterPro" id="IPR017853">
    <property type="entry name" value="GH"/>
</dbReference>
<dbReference type="RefSeq" id="WP_183670484.1">
    <property type="nucleotide sequence ID" value="NZ_BMPB01000001.1"/>
</dbReference>
<comment type="caution">
    <text evidence="3">The sequence shown here is derived from an EMBL/GenBank/DDBJ whole genome shotgun (WGS) entry which is preliminary data.</text>
</comment>
<dbReference type="Pfam" id="PF02065">
    <property type="entry name" value="Melibiase"/>
    <property type="match status" value="1"/>
</dbReference>
<keyword evidence="2 3" id="KW-0326">Glycosidase</keyword>
<dbReference type="PANTHER" id="PTHR43053">
    <property type="entry name" value="GLYCOSIDASE FAMILY 31"/>
    <property type="match status" value="1"/>
</dbReference>
<proteinExistence type="predicted"/>
<keyword evidence="1 3" id="KW-0378">Hydrolase</keyword>
<reference evidence="3 4" key="1">
    <citation type="submission" date="2020-08" db="EMBL/GenBank/DDBJ databases">
        <title>Genomic Encyclopedia of Type Strains, Phase IV (KMG-IV): sequencing the most valuable type-strain genomes for metagenomic binning, comparative biology and taxonomic classification.</title>
        <authorList>
            <person name="Goeker M."/>
        </authorList>
    </citation>
    <scope>NUCLEOTIDE SEQUENCE [LARGE SCALE GENOMIC DNA]</scope>
    <source>
        <strain evidence="3 4">DSM 102983</strain>
    </source>
</reference>
<dbReference type="Proteomes" id="UP000533637">
    <property type="component" value="Unassembled WGS sequence"/>
</dbReference>
<evidence type="ECO:0000256" key="1">
    <source>
        <dbReference type="ARBA" id="ARBA00022801"/>
    </source>
</evidence>
<name>A0ABR6KLA1_9BACT</name>
<dbReference type="SUPFAM" id="SSF51445">
    <property type="entry name" value="(Trans)glycosidases"/>
    <property type="match status" value="1"/>
</dbReference>
<dbReference type="InterPro" id="IPR013785">
    <property type="entry name" value="Aldolase_TIM"/>
</dbReference>
<dbReference type="PANTHER" id="PTHR43053:SF3">
    <property type="entry name" value="ALPHA-GALACTOSIDASE C-RELATED"/>
    <property type="match status" value="1"/>
</dbReference>
<dbReference type="InterPro" id="IPR002252">
    <property type="entry name" value="Glyco_hydro_36"/>
</dbReference>
<keyword evidence="4" id="KW-1185">Reference proteome</keyword>
<organism evidence="3 4">
    <name type="scientific">Parabacteroides faecis</name>
    <dbReference type="NCBI Taxonomy" id="1217282"/>
    <lineage>
        <taxon>Bacteria</taxon>
        <taxon>Pseudomonadati</taxon>
        <taxon>Bacteroidota</taxon>
        <taxon>Bacteroidia</taxon>
        <taxon>Bacteroidales</taxon>
        <taxon>Tannerellaceae</taxon>
        <taxon>Parabacteroides</taxon>
    </lineage>
</organism>
<dbReference type="GO" id="GO:0004557">
    <property type="term" value="F:alpha-galactosidase activity"/>
    <property type="evidence" value="ECO:0007669"/>
    <property type="project" value="UniProtKB-EC"/>
</dbReference>
<dbReference type="EC" id="3.2.1.22" evidence="3"/>
<evidence type="ECO:0000313" key="4">
    <source>
        <dbReference type="Proteomes" id="UP000533637"/>
    </source>
</evidence>
<dbReference type="InterPro" id="IPR050985">
    <property type="entry name" value="Alpha-glycosidase_related"/>
</dbReference>
<dbReference type="Gene3D" id="3.20.20.70">
    <property type="entry name" value="Aldolase class I"/>
    <property type="match status" value="1"/>
</dbReference>
<evidence type="ECO:0000256" key="2">
    <source>
        <dbReference type="ARBA" id="ARBA00023295"/>
    </source>
</evidence>
<evidence type="ECO:0000313" key="3">
    <source>
        <dbReference type="EMBL" id="MBB4622159.1"/>
    </source>
</evidence>
<dbReference type="EMBL" id="JACHOC010000003">
    <property type="protein sequence ID" value="MBB4622159.1"/>
    <property type="molecule type" value="Genomic_DNA"/>
</dbReference>
<dbReference type="CDD" id="cd14791">
    <property type="entry name" value="GH36"/>
    <property type="match status" value="1"/>
</dbReference>
<sequence>MYTNISMIGDDVLPFYSDFVASDYLVMREGVANDFTLKDMRKSKQVDKTIYELTGIYQKNGIEIEKIVNIMAPDSFPGMLLFTIKYVNKGEKEPVVTAWVNHDLYMDREEDSEPVWSLQCSSTSSRGDWVLPVTPGFYKKNYMGMNNSDYGGGIPVCDLWRKDGGFAIGVTDDVLRLVSFPVSRQKYENKANAKVLYEYSSPIDFKRNDTISTYNTFVSVHTGDFYNPLRQFSKYMQSKGMEFAAPEEDAFDAVWCAWGYERNFTMDEIKATLPKVKELGFKWVDVDDGFQVAIGDWDMNKRFPGGDKDMKALVDLIHRHGLKAKLWWAPLAADPNSQLLKESSKMKLLTKERLPCMITWWNCFYLSPVNPYTEKYTNELVEKFIGDWGFDGLKLDGQHLNCCPPDYNPRSGLDYPEQAIEQLPAFYKGIFETARKINPNAVVQNCPCGTAMNFFNMPYMNQAVSSDPLSSWQIRLKGKVYRAIFDKIAYYADHVELSDNGNDFPTQIGVGAVVGSKFTYPRDNPEVKISYLLTPEKEAWFKKWVGIYNDKMLSKGEYLNLYDLGYDKPETHVIEKEGKMYYAFYADDWDGEIVLKGLENKKYTVCEYTDDSLKNYQVDGSDPVINISFKGSYLIEVY</sequence>
<accession>A0ABR6KLA1</accession>
<protein>
    <submittedName>
        <fullName evidence="3">Alpha-galactosidase</fullName>
        <ecNumber evidence="3">3.2.1.22</ecNumber>
    </submittedName>
</protein>
<gene>
    <name evidence="3" type="ORF">GGQ57_002056</name>
</gene>